<gene>
    <name evidence="1" type="ORF">A7C91_02945</name>
</gene>
<organism evidence="1 2">
    <name type="scientific">Thermococcus piezophilus</name>
    <dbReference type="NCBI Taxonomy" id="1712654"/>
    <lineage>
        <taxon>Archaea</taxon>
        <taxon>Methanobacteriati</taxon>
        <taxon>Methanobacteriota</taxon>
        <taxon>Thermococci</taxon>
        <taxon>Thermococcales</taxon>
        <taxon>Thermococcaceae</taxon>
        <taxon>Thermococcus</taxon>
    </lineage>
</organism>
<dbReference type="Proteomes" id="UP000076969">
    <property type="component" value="Chromosome"/>
</dbReference>
<dbReference type="InterPro" id="IPR022121">
    <property type="entry name" value="Peptidase_M73_camelysin"/>
</dbReference>
<keyword evidence="2" id="KW-1185">Reference proteome</keyword>
<keyword evidence="1" id="KW-0808">Transferase</keyword>
<dbReference type="GeneID" id="28495117"/>
<keyword evidence="1" id="KW-0489">Methyltransferase</keyword>
<dbReference type="STRING" id="1712654.A7C91_02945"/>
<evidence type="ECO:0000313" key="1">
    <source>
        <dbReference type="EMBL" id="ANF22252.1"/>
    </source>
</evidence>
<dbReference type="RefSeq" id="WP_068664767.1">
    <property type="nucleotide sequence ID" value="NZ_CP015520.1"/>
</dbReference>
<dbReference type="AlphaFoldDB" id="A0A172WFP1"/>
<dbReference type="Pfam" id="PF12389">
    <property type="entry name" value="Peptidase_M73"/>
    <property type="match status" value="1"/>
</dbReference>
<accession>A0A172WFP1</accession>
<proteinExistence type="predicted"/>
<dbReference type="OrthoDB" id="85776at2157"/>
<protein>
    <submittedName>
        <fullName evidence="1">Methyltransferase</fullName>
    </submittedName>
</protein>
<dbReference type="GO" id="GO:0032259">
    <property type="term" value="P:methylation"/>
    <property type="evidence" value="ECO:0007669"/>
    <property type="project" value="UniProtKB-KW"/>
</dbReference>
<dbReference type="EMBL" id="CP015520">
    <property type="protein sequence ID" value="ANF22252.1"/>
    <property type="molecule type" value="Genomic_DNA"/>
</dbReference>
<sequence length="198" mass="21732">MRRREVVLSAVLLLLAALAGLSSSLFTDIALSENNEISSGEFDIGISKGGERFYNDLKLFDFSNLKPGDEKTVTFYVKNRGDLEVSRITMTIYVNDLEDGALSPAEKEVDNTTERGELSGYLVITGLSVQHGGTTTDLTEVAGRTLRELDGKEIELFKGSLEEGEVLKVVMKVKFSPEAGNECQTDKVEVNMKINAEQ</sequence>
<reference evidence="2" key="1">
    <citation type="journal article" date="2016" name="Syst. Appl. Microbiol.">
        <title>Thermococcus piezophilus sp. nov., a novel hyperthermophilic and piezophilic archaeon with a broad pressure range for growth, isolated from a deepest hydrothermal vent at the Mid-Cayman Rise.</title>
        <authorList>
            <person name="Dalmasso C."/>
            <person name="Oger P."/>
            <person name="Selva G."/>
            <person name="Courtine D."/>
            <person name="L'Haridon S."/>
            <person name="Garlaschelli A."/>
            <person name="Roussel E."/>
            <person name="Miyazaki J."/>
            <person name="Reveillaud J."/>
            <person name="Jebbar M."/>
            <person name="Takai K."/>
            <person name="Maignien L."/>
            <person name="Alain K."/>
        </authorList>
    </citation>
    <scope>NUCLEOTIDE SEQUENCE [LARGE SCALE GENOMIC DNA]</scope>
    <source>
        <strain evidence="2">CDGS</strain>
    </source>
</reference>
<name>A0A172WFP1_9EURY</name>
<dbReference type="KEGG" id="tpie:A7C91_02945"/>
<dbReference type="GO" id="GO:0008168">
    <property type="term" value="F:methyltransferase activity"/>
    <property type="evidence" value="ECO:0007669"/>
    <property type="project" value="UniProtKB-KW"/>
</dbReference>
<evidence type="ECO:0000313" key="2">
    <source>
        <dbReference type="Proteomes" id="UP000076969"/>
    </source>
</evidence>